<dbReference type="Proteomes" id="UP001172102">
    <property type="component" value="Unassembled WGS sequence"/>
</dbReference>
<evidence type="ECO:0000313" key="3">
    <source>
        <dbReference type="Proteomes" id="UP001172102"/>
    </source>
</evidence>
<dbReference type="AlphaFoldDB" id="A0AA40B8T0"/>
<accession>A0AA40B8T0</accession>
<comment type="caution">
    <text evidence="2">The sequence shown here is derived from an EMBL/GenBank/DDBJ whole genome shotgun (WGS) entry which is preliminary data.</text>
</comment>
<evidence type="ECO:0000256" key="1">
    <source>
        <dbReference type="SAM" id="Phobius"/>
    </source>
</evidence>
<name>A0AA40B8T0_9PEZI</name>
<keyword evidence="1" id="KW-0472">Membrane</keyword>
<keyword evidence="1" id="KW-0812">Transmembrane</keyword>
<sequence>MRSINQNRQYSRGQAVDADTACACLLAMLSQLRMLAERGCAPAGLVVVLVGYTLVPCSLIGSMPKLTLPFIFLTCRRHEEIEGLNTQGAKPAPWFCVITRIRKTDLFHAPRGRRSCYSFEKDFGHHWRHERRGKQTGRQGQNVWLTAQPPSTMSPSHPRLGETWQPGPLGQSRSCAHASCHLVVGLMGSVLGNRAPKTFAASRLP</sequence>
<feature type="transmembrane region" description="Helical" evidence="1">
    <location>
        <begin position="35"/>
        <end position="55"/>
    </location>
</feature>
<gene>
    <name evidence="2" type="ORF">B0H67DRAFT_7232</name>
</gene>
<evidence type="ECO:0000313" key="2">
    <source>
        <dbReference type="EMBL" id="KAK0729745.1"/>
    </source>
</evidence>
<keyword evidence="1" id="KW-1133">Transmembrane helix</keyword>
<organism evidence="2 3">
    <name type="scientific">Lasiosphaeris hirsuta</name>
    <dbReference type="NCBI Taxonomy" id="260670"/>
    <lineage>
        <taxon>Eukaryota</taxon>
        <taxon>Fungi</taxon>
        <taxon>Dikarya</taxon>
        <taxon>Ascomycota</taxon>
        <taxon>Pezizomycotina</taxon>
        <taxon>Sordariomycetes</taxon>
        <taxon>Sordariomycetidae</taxon>
        <taxon>Sordariales</taxon>
        <taxon>Lasiosphaeriaceae</taxon>
        <taxon>Lasiosphaeris</taxon>
    </lineage>
</organism>
<dbReference type="EMBL" id="JAUKUA010000001">
    <property type="protein sequence ID" value="KAK0729745.1"/>
    <property type="molecule type" value="Genomic_DNA"/>
</dbReference>
<keyword evidence="3" id="KW-1185">Reference proteome</keyword>
<protein>
    <submittedName>
        <fullName evidence="2">Uncharacterized protein</fullName>
    </submittedName>
</protein>
<reference evidence="2" key="1">
    <citation type="submission" date="2023-06" db="EMBL/GenBank/DDBJ databases">
        <title>Genome-scale phylogeny and comparative genomics of the fungal order Sordariales.</title>
        <authorList>
            <consortium name="Lawrence Berkeley National Laboratory"/>
            <person name="Hensen N."/>
            <person name="Bonometti L."/>
            <person name="Westerberg I."/>
            <person name="Brannstrom I.O."/>
            <person name="Guillou S."/>
            <person name="Cros-Aarteil S."/>
            <person name="Calhoun S."/>
            <person name="Haridas S."/>
            <person name="Kuo A."/>
            <person name="Mondo S."/>
            <person name="Pangilinan J."/>
            <person name="Riley R."/>
            <person name="Labutti K."/>
            <person name="Andreopoulos B."/>
            <person name="Lipzen A."/>
            <person name="Chen C."/>
            <person name="Yanf M."/>
            <person name="Daum C."/>
            <person name="Ng V."/>
            <person name="Clum A."/>
            <person name="Steindorff A."/>
            <person name="Ohm R."/>
            <person name="Martin F."/>
            <person name="Silar P."/>
            <person name="Natvig D."/>
            <person name="Lalanne C."/>
            <person name="Gautier V."/>
            <person name="Ament-Velasquez S.L."/>
            <person name="Kruys A."/>
            <person name="Hutchinson M.I."/>
            <person name="Powell A.J."/>
            <person name="Barry K."/>
            <person name="Miller A.N."/>
            <person name="Grigoriev I.V."/>
            <person name="Debuchy R."/>
            <person name="Gladieux P."/>
            <person name="Thoren M.H."/>
            <person name="Johannesson H."/>
        </authorList>
    </citation>
    <scope>NUCLEOTIDE SEQUENCE</scope>
    <source>
        <strain evidence="2">SMH4607-1</strain>
    </source>
</reference>
<proteinExistence type="predicted"/>